<evidence type="ECO:0000313" key="3">
    <source>
        <dbReference type="EMBL" id="OCF27190.1"/>
    </source>
</evidence>
<keyword evidence="2" id="KW-0472">Membrane</keyword>
<feature type="region of interest" description="Disordered" evidence="1">
    <location>
        <begin position="2187"/>
        <end position="2303"/>
    </location>
</feature>
<feature type="compositionally biased region" description="Basic and acidic residues" evidence="1">
    <location>
        <begin position="2266"/>
        <end position="2282"/>
    </location>
</feature>
<keyword evidence="2" id="KW-0812">Transmembrane</keyword>
<dbReference type="OrthoDB" id="10633644at2759"/>
<reference evidence="4" key="2">
    <citation type="submission" date="2013-07" db="EMBL/GenBank/DDBJ databases">
        <authorList>
            <consortium name="The Broad Institute Genome Sequencing Platform"/>
            <person name="Cuomo C."/>
            <person name="Litvintseva A."/>
            <person name="Chen Y."/>
            <person name="Heitman J."/>
            <person name="Sun S."/>
            <person name="Springer D."/>
            <person name="Dromer F."/>
            <person name="Young S.K."/>
            <person name="Zeng Q."/>
            <person name="Gargeya S."/>
            <person name="Fitzgerald M."/>
            <person name="Abouelleil A."/>
            <person name="Alvarado L."/>
            <person name="Berlin A.M."/>
            <person name="Chapman S.B."/>
            <person name="Dewar J."/>
            <person name="Goldberg J."/>
            <person name="Griggs A."/>
            <person name="Gujja S."/>
            <person name="Hansen M."/>
            <person name="Howarth C."/>
            <person name="Imamovic A."/>
            <person name="Larimer J."/>
            <person name="McCowan C."/>
            <person name="Murphy C."/>
            <person name="Pearson M."/>
            <person name="Priest M."/>
            <person name="Roberts A."/>
            <person name="Saif S."/>
            <person name="Shea T."/>
            <person name="Sykes S."/>
            <person name="Wortman J."/>
            <person name="Nusbaum C."/>
            <person name="Birren B."/>
        </authorList>
    </citation>
    <scope>NUCLEOTIDE SEQUENCE</scope>
    <source>
        <strain evidence="4">CBS 10118</strain>
    </source>
</reference>
<evidence type="ECO:0000256" key="1">
    <source>
        <dbReference type="SAM" id="MobiDB-lite"/>
    </source>
</evidence>
<feature type="compositionally biased region" description="Low complexity" evidence="1">
    <location>
        <begin position="935"/>
        <end position="953"/>
    </location>
</feature>
<feature type="region of interest" description="Disordered" evidence="1">
    <location>
        <begin position="1338"/>
        <end position="1371"/>
    </location>
</feature>
<feature type="region of interest" description="Disordered" evidence="1">
    <location>
        <begin position="482"/>
        <end position="521"/>
    </location>
</feature>
<dbReference type="Proteomes" id="UP000092730">
    <property type="component" value="Chromosome 2"/>
</dbReference>
<evidence type="ECO:0000313" key="5">
    <source>
        <dbReference type="Proteomes" id="UP000092730"/>
    </source>
</evidence>
<feature type="region of interest" description="Disordered" evidence="1">
    <location>
        <begin position="533"/>
        <end position="591"/>
    </location>
</feature>
<reference evidence="4" key="4">
    <citation type="submission" date="2024-02" db="EMBL/GenBank/DDBJ databases">
        <title>Comparative genomics of Cryptococcus and Kwoniella reveals pathogenesis evolution and contrasting modes of karyotype evolution via chromosome fusion or intercentromeric recombination.</title>
        <authorList>
            <person name="Coelho M.A."/>
            <person name="David-Palma M."/>
            <person name="Shea T."/>
            <person name="Bowers K."/>
            <person name="McGinley-Smith S."/>
            <person name="Mohammad A.W."/>
            <person name="Gnirke A."/>
            <person name="Yurkov A.M."/>
            <person name="Nowrousian M."/>
            <person name="Sun S."/>
            <person name="Cuomo C.A."/>
            <person name="Heitman J."/>
        </authorList>
    </citation>
    <scope>NUCLEOTIDE SEQUENCE</scope>
    <source>
        <strain evidence="4">CBS 10118</strain>
    </source>
</reference>
<organism evidence="3">
    <name type="scientific">Kwoniella bestiolae CBS 10118</name>
    <dbReference type="NCBI Taxonomy" id="1296100"/>
    <lineage>
        <taxon>Eukaryota</taxon>
        <taxon>Fungi</taxon>
        <taxon>Dikarya</taxon>
        <taxon>Basidiomycota</taxon>
        <taxon>Agaricomycotina</taxon>
        <taxon>Tremellomycetes</taxon>
        <taxon>Tremellales</taxon>
        <taxon>Cryptococcaceae</taxon>
        <taxon>Kwoniella</taxon>
    </lineage>
</organism>
<feature type="compositionally biased region" description="Polar residues" evidence="1">
    <location>
        <begin position="916"/>
        <end position="926"/>
    </location>
</feature>
<proteinExistence type="predicted"/>
<dbReference type="VEuPathDB" id="FungiDB:I302_02028"/>
<dbReference type="KEGG" id="kbi:30206427"/>
<feature type="compositionally biased region" description="Polar residues" evidence="1">
    <location>
        <begin position="828"/>
        <end position="849"/>
    </location>
</feature>
<protein>
    <submittedName>
        <fullName evidence="3">Uncharacterized protein</fullName>
    </submittedName>
</protein>
<feature type="region of interest" description="Disordered" evidence="1">
    <location>
        <begin position="702"/>
        <end position="752"/>
    </location>
</feature>
<feature type="compositionally biased region" description="Polar residues" evidence="1">
    <location>
        <begin position="1222"/>
        <end position="1258"/>
    </location>
</feature>
<feature type="compositionally biased region" description="Acidic residues" evidence="1">
    <location>
        <begin position="1201"/>
        <end position="1211"/>
    </location>
</feature>
<feature type="compositionally biased region" description="Basic and acidic residues" evidence="1">
    <location>
        <begin position="735"/>
        <end position="749"/>
    </location>
</feature>
<feature type="transmembrane region" description="Helical" evidence="2">
    <location>
        <begin position="7"/>
        <end position="28"/>
    </location>
</feature>
<feature type="compositionally biased region" description="Polar residues" evidence="1">
    <location>
        <begin position="2283"/>
        <end position="2298"/>
    </location>
</feature>
<feature type="compositionally biased region" description="Polar residues" evidence="1">
    <location>
        <begin position="2004"/>
        <end position="2015"/>
    </location>
</feature>
<feature type="region of interest" description="Disordered" evidence="1">
    <location>
        <begin position="1417"/>
        <end position="1442"/>
    </location>
</feature>
<feature type="compositionally biased region" description="Basic and acidic residues" evidence="1">
    <location>
        <begin position="1948"/>
        <end position="1964"/>
    </location>
</feature>
<feature type="region of interest" description="Disordered" evidence="1">
    <location>
        <begin position="824"/>
        <end position="877"/>
    </location>
</feature>
<reference evidence="3" key="3">
    <citation type="submission" date="2014-01" db="EMBL/GenBank/DDBJ databases">
        <title>Evolution of pathogenesis and genome organization in the Tremellales.</title>
        <authorList>
            <person name="Cuomo C."/>
            <person name="Litvintseva A."/>
            <person name="Heitman J."/>
            <person name="Chen Y."/>
            <person name="Sun S."/>
            <person name="Springer D."/>
            <person name="Dromer F."/>
            <person name="Young S."/>
            <person name="Zeng Q."/>
            <person name="Chapman S."/>
            <person name="Gujja S."/>
            <person name="Saif S."/>
            <person name="Birren B."/>
        </authorList>
    </citation>
    <scope>NUCLEOTIDE SEQUENCE</scope>
    <source>
        <strain evidence="3">CBS 10118</strain>
    </source>
</reference>
<keyword evidence="5" id="KW-1185">Reference proteome</keyword>
<feature type="compositionally biased region" description="Basic and acidic residues" evidence="1">
    <location>
        <begin position="2031"/>
        <end position="2040"/>
    </location>
</feature>
<reference evidence="3" key="1">
    <citation type="submission" date="2013-07" db="EMBL/GenBank/DDBJ databases">
        <title>The Genome Sequence of Cryptococcus bestiolae CBS10118.</title>
        <authorList>
            <consortium name="The Broad Institute Genome Sequencing Platform"/>
            <person name="Cuomo C."/>
            <person name="Litvintseva A."/>
            <person name="Chen Y."/>
            <person name="Heitman J."/>
            <person name="Sun S."/>
            <person name="Springer D."/>
            <person name="Dromer F."/>
            <person name="Young S.K."/>
            <person name="Zeng Q."/>
            <person name="Gargeya S."/>
            <person name="Fitzgerald M."/>
            <person name="Abouelleil A."/>
            <person name="Alvarado L."/>
            <person name="Berlin A.M."/>
            <person name="Chapman S.B."/>
            <person name="Dewar J."/>
            <person name="Goldberg J."/>
            <person name="Griggs A."/>
            <person name="Gujja S."/>
            <person name="Hansen M."/>
            <person name="Howarth C."/>
            <person name="Imamovic A."/>
            <person name="Larimer J."/>
            <person name="McCowan C."/>
            <person name="Murphy C."/>
            <person name="Pearson M."/>
            <person name="Priest M."/>
            <person name="Roberts A."/>
            <person name="Saif S."/>
            <person name="Shea T."/>
            <person name="Sykes S."/>
            <person name="Wortman J."/>
            <person name="Nusbaum C."/>
            <person name="Birren B."/>
        </authorList>
    </citation>
    <scope>NUCLEOTIDE SEQUENCE [LARGE SCALE GENOMIC DNA]</scope>
    <source>
        <strain evidence="3">CBS 10118</strain>
    </source>
</reference>
<dbReference type="GeneID" id="30206427"/>
<keyword evidence="2" id="KW-1133">Transmembrane helix</keyword>
<feature type="region of interest" description="Disordered" evidence="1">
    <location>
        <begin position="1940"/>
        <end position="1976"/>
    </location>
</feature>
<dbReference type="EMBL" id="CP144542">
    <property type="protein sequence ID" value="WVW81334.1"/>
    <property type="molecule type" value="Genomic_DNA"/>
</dbReference>
<feature type="compositionally biased region" description="Basic and acidic residues" evidence="1">
    <location>
        <begin position="1417"/>
        <end position="1439"/>
    </location>
</feature>
<feature type="region of interest" description="Disordered" evidence="1">
    <location>
        <begin position="45"/>
        <end position="78"/>
    </location>
</feature>
<name>A0A1B9G878_9TREE</name>
<feature type="region of interest" description="Disordered" evidence="1">
    <location>
        <begin position="901"/>
        <end position="1010"/>
    </location>
</feature>
<feature type="compositionally biased region" description="Low complexity" evidence="1">
    <location>
        <begin position="987"/>
        <end position="1004"/>
    </location>
</feature>
<dbReference type="PANTHER" id="PTHR24216">
    <property type="entry name" value="PAXILLIN-RELATED"/>
    <property type="match status" value="1"/>
</dbReference>
<accession>A0A1B9G878</accession>
<feature type="compositionally biased region" description="Pro residues" evidence="1">
    <location>
        <begin position="2080"/>
        <end position="2098"/>
    </location>
</feature>
<sequence>MLTFALLYLSYFLSLFIIPYFLTLFFSIEFSSIHFGEFCFPTFKSEQQEQEDDTPPVSEHQDQGHQYSTHPDDDSDEEVEGYQVDVELFFNGYCSSTPTPTPLNTDEPNPPVVANTQPAAAILPSQIPNNLNLTLIPFLTDQSEQPLSWTPFYRSNEPSGSFFAMPIFNIHHPFYRQMSVSDQFFPFYRGMEKQMEDNVDKTTSKRRRMMKCEFEGSFRRNRTAKVSRACDRRIERFCPYKRKSANEYYRLRQGVKGWPLSIKRSWAYRSKRRTTGDQVVQISDMLLERLYPENLLGRKRFTSPHPPLPSVLNDNNAPIPSSVPNSHLLYPHGNALSLSTTASSRPSSEVLGRIASSEPSLKKRAPPSFAFTFCRPADRVLGKRLVHEMDVIDEGPDDGLKRRSTIKEVGIRSTSYEPTSSFWTPRTGFITNPFEHSTPDKRKYTQRSSPSPPEDHEDGLRKKRKVTEDRFLVISRLPDEEVKVAPITPPRDRDDTPELSHTPNEAEEEVLVTPPQSSSAVLGEALQLVPSLTREASPSPFPTRSGVESPSTEVPRRRKNRPAPLVLDGAPDPADDTPVPSPTRSRPKVGLPRMVRRNTLTGFMDASLDGFTRSPTTAMFHDGPATLVEGDPESRLGNMPPRGNEVAKIAWLNKLRRLTTQLPFLQPTDPSPKANFLHARRQQLAHAIKQELDANPISPEIITLRHPPHKQPEPQDPPLSISPLASESPNAKRAFNPEDAKPWPRDSNMRDSVGVHATYEQVRAMPEARRRSSTKAVVCLKLLRTKFGLKFTKLIEAKKEKEAQEKYGEMGDFMRALQEMNDGDALEAQQSSSTGGNANGLRRTQSSSDVFGGNAQAGPSSKRARSQPPTPTIALGSPFQGDIGSIIASEYALVSPSLATSNLATPRRNNGPPRARSTSRVRSSLQPIRRARSFATSAPPTPITITSSTTSPLALPPPTTISDNLPSTPATPLEVPSESRVVHESSAELSTHTSSSPSPRDNSSTVPIPPVEALVVPPISRAEVDEAPEEKVPVPTSGLDTTVEAIVVPLISKEVDEAPEGSVVAGVNPDTNSTVEASIVSLNSNEEDVAPEESVLGHASSSTLVTVEAIVVPLISIEEVDEAPEESVSDEISHDTDYTVEATVVPPISREGVDVAPVTLVSTSNTSSDKEDQGGAGEEVEKDVSVDGSMSSISQEKEEVVADDDGFEGEDTSIASDAPSIVEQQDITEISDASTPTDEPTISSSPPNISQETVTPLPQSAKAPTAVAKDDPRLEFTFSFPLITQSSSSPGPAAPIPSVTSTAKTSPAGLSVPSTDTPFPNVPKATFDVLTRPVPPIQLDPKSALSRAIDRATSSSSRLARTKDRPRGGPLTGRLGGLWAAHAARTLNKVSPIKVVKKNDGGELEKQLDMALKEGEVGEDGGERGKDVEGMEQSVKEDQEVIGSTEEVKVVDNSMKEDRRGEEALEEGKEDDSMDIVTTGTDIPTQPSTLPILAPTPQAHPGHALNPSSRLSLLDLVRPQPRPPQLLSIFNRTANAPAHTDTEVDMEVDEVDEAPPAYSDNSLPVYTPSHPPLTGNINRFHPITSRFAQHASLAASSVCEEIEMTSAEPYPTTTIPTRFGTFAQQMYMPSIASSFLARISGQPIPEPARYMEDTEMHEDIVMDSPAQPSFYPQQPTSSFIHDIPIPVTQSINAVPMQYDIAPPPHLHFRQPASYDPDKEDEDEFEEVEIPDPPSSSPAITNQMVRETEYARQGISSLTISDPAPIPLLTPAPAPPYATVDSQVNIPSPPVEESTLSQVTAPGVPVEQPVLPDPTFKWTDPLATPQAVLVEVPQSESLAPLPDAHAELDVSQAVTSTSPIDPASASAVDPSMPFARPDVPPLQVSDSNSTFEEMVESVIQPQVIKPLRSSAHAGGENMGLQLLASIAEEKEEMDNDSKAVEELVGGSGNERRLTWEEKGKGKAVEPAHGSTDNPTYDERLVDMLTSGPLPSWFTWPDQDLADPLHQSQWQEPSQGQVFVPSPGLSNYQDLVDPTHHGRLQDPADNQVFEPFPTSSATTSSPVSDYTLPPSWPAPAQTQAANPPPPILTPPPSPPYTPPPKEGESDFIPNARSGKQRVLAFINSTPSLKKPVSRTAPPASRSIQLMSPVLTPDQMGEIDEEIDLGGLKNENKDRTSMPPPNFVTFPKQRSYHACSAKSTVPPPTSNRLALPPTSSSGPAFRSIVGPSKSTLLTFPTSSDRSTETIRQTSVENTSKGDTWESKTSFMAAKRESEKAKEEDMKGRTDLSTPTPPAITQSAQDQVDHPQARTVARLPARMRRAIAAAQQAPVDAIGQLGYDPSYGMPTQPTSEVMDYTALSTMASIATLNGLVEFKRISEIPLFDSSIFPCEDKDFPDALLKSEIAVPDLCPAPWRGGDDRWYIDKDGWLSSFDHILGLMPTVSAFPEDTSSPGL</sequence>
<dbReference type="PANTHER" id="PTHR24216:SF65">
    <property type="entry name" value="PAXILLIN-LIKE PROTEIN 1"/>
    <property type="match status" value="1"/>
</dbReference>
<feature type="compositionally biased region" description="Low complexity" evidence="1">
    <location>
        <begin position="2049"/>
        <end position="2062"/>
    </location>
</feature>
<gene>
    <name evidence="3" type="ORF">I302_02028</name>
    <name evidence="4" type="ORF">I302_103325</name>
</gene>
<feature type="region of interest" description="Disordered" evidence="1">
    <location>
        <begin position="427"/>
        <end position="464"/>
    </location>
</feature>
<feature type="region of interest" description="Disordered" evidence="1">
    <location>
        <begin position="1283"/>
        <end position="1319"/>
    </location>
</feature>
<evidence type="ECO:0000313" key="4">
    <source>
        <dbReference type="EMBL" id="WVW81334.1"/>
    </source>
</evidence>
<feature type="region of interest" description="Disordered" evidence="1">
    <location>
        <begin position="2004"/>
        <end position="2113"/>
    </location>
</feature>
<feature type="region of interest" description="Disordered" evidence="1">
    <location>
        <begin position="1149"/>
        <end position="1271"/>
    </location>
</feature>
<dbReference type="EMBL" id="KI894019">
    <property type="protein sequence ID" value="OCF27190.1"/>
    <property type="molecule type" value="Genomic_DNA"/>
</dbReference>
<dbReference type="RefSeq" id="XP_019048260.1">
    <property type="nucleotide sequence ID" value="XM_019188698.1"/>
</dbReference>
<feature type="compositionally biased region" description="Polar residues" evidence="1">
    <location>
        <begin position="2225"/>
        <end position="2262"/>
    </location>
</feature>
<evidence type="ECO:0000256" key="2">
    <source>
        <dbReference type="SAM" id="Phobius"/>
    </source>
</evidence>